<sequence length="248" mass="26793">MRRFLAPVILRLLGSRVVHEDAYIVANSMHSKKDLESPSEAAAAAFVDFSAVGLFDRLLLVLHALLSSYPPSWLRPKPGSKSINEPTKEVSGFDRESLESMQNDLDRMQLPDTIRWRIQAAMPVLFPSTWCSFSCQPPPVPTSALVSLQASNTTPGFNLSSSATSHRNPVLSRVAANASGKSKQQDSSELEIDPWTLLEDGAGSCPSASNTPSIGGGDANLRAASWLKGAVRVRRTDLTYVGPVDDDS</sequence>
<accession>A0A2Z6NPM5</accession>
<dbReference type="Proteomes" id="UP000242715">
    <property type="component" value="Unassembled WGS sequence"/>
</dbReference>
<organism evidence="2 3">
    <name type="scientific">Trifolium subterraneum</name>
    <name type="common">Subterranean clover</name>
    <dbReference type="NCBI Taxonomy" id="3900"/>
    <lineage>
        <taxon>Eukaryota</taxon>
        <taxon>Viridiplantae</taxon>
        <taxon>Streptophyta</taxon>
        <taxon>Embryophyta</taxon>
        <taxon>Tracheophyta</taxon>
        <taxon>Spermatophyta</taxon>
        <taxon>Magnoliopsida</taxon>
        <taxon>eudicotyledons</taxon>
        <taxon>Gunneridae</taxon>
        <taxon>Pentapetalae</taxon>
        <taxon>rosids</taxon>
        <taxon>fabids</taxon>
        <taxon>Fabales</taxon>
        <taxon>Fabaceae</taxon>
        <taxon>Papilionoideae</taxon>
        <taxon>50 kb inversion clade</taxon>
        <taxon>NPAAA clade</taxon>
        <taxon>Hologalegina</taxon>
        <taxon>IRL clade</taxon>
        <taxon>Trifolieae</taxon>
        <taxon>Trifolium</taxon>
    </lineage>
</organism>
<feature type="non-terminal residue" evidence="2">
    <location>
        <position position="248"/>
    </location>
</feature>
<dbReference type="EMBL" id="DF974009">
    <property type="protein sequence ID" value="GAU44023.1"/>
    <property type="molecule type" value="Genomic_DNA"/>
</dbReference>
<protein>
    <submittedName>
        <fullName evidence="2">Uncharacterized protein</fullName>
    </submittedName>
</protein>
<dbReference type="PANTHER" id="PTHR46567:SF1">
    <property type="entry name" value="MEDIATOR OF RNA POLYMERASE II TRANSCRIPTION SUBUNIT 12"/>
    <property type="match status" value="1"/>
</dbReference>
<evidence type="ECO:0000313" key="3">
    <source>
        <dbReference type="Proteomes" id="UP000242715"/>
    </source>
</evidence>
<gene>
    <name evidence="2" type="ORF">TSUD_349550</name>
</gene>
<feature type="region of interest" description="Disordered" evidence="1">
    <location>
        <begin position="77"/>
        <end position="96"/>
    </location>
</feature>
<dbReference type="AlphaFoldDB" id="A0A2Z6NPM5"/>
<evidence type="ECO:0000256" key="1">
    <source>
        <dbReference type="SAM" id="MobiDB-lite"/>
    </source>
</evidence>
<name>A0A2Z6NPM5_TRISU</name>
<evidence type="ECO:0000313" key="2">
    <source>
        <dbReference type="EMBL" id="GAU44023.1"/>
    </source>
</evidence>
<reference evidence="3" key="1">
    <citation type="journal article" date="2017" name="Front. Plant Sci.">
        <title>Climate Clever Clovers: New Paradigm to Reduce the Environmental Footprint of Ruminants by Breeding Low Methanogenic Forages Utilizing Haplotype Variation.</title>
        <authorList>
            <person name="Kaur P."/>
            <person name="Appels R."/>
            <person name="Bayer P.E."/>
            <person name="Keeble-Gagnere G."/>
            <person name="Wang J."/>
            <person name="Hirakawa H."/>
            <person name="Shirasawa K."/>
            <person name="Vercoe P."/>
            <person name="Stefanova K."/>
            <person name="Durmic Z."/>
            <person name="Nichols P."/>
            <person name="Revell C."/>
            <person name="Isobe S.N."/>
            <person name="Edwards D."/>
            <person name="Erskine W."/>
        </authorList>
    </citation>
    <scope>NUCLEOTIDE SEQUENCE [LARGE SCALE GENOMIC DNA]</scope>
    <source>
        <strain evidence="3">cv. Daliak</strain>
    </source>
</reference>
<dbReference type="PANTHER" id="PTHR46567">
    <property type="entry name" value="MEDIATOR OF RNA POLYMERASE II TRANSCRIPTION SUBUNIT 12"/>
    <property type="match status" value="1"/>
</dbReference>
<proteinExistence type="predicted"/>
<feature type="compositionally biased region" description="Basic and acidic residues" evidence="1">
    <location>
        <begin position="86"/>
        <end position="96"/>
    </location>
</feature>
<dbReference type="OrthoDB" id="1691269at2759"/>
<keyword evidence="3" id="KW-1185">Reference proteome</keyword>